<dbReference type="GO" id="GO:0030313">
    <property type="term" value="C:cell envelope"/>
    <property type="evidence" value="ECO:0007669"/>
    <property type="project" value="UniProtKB-SubCell"/>
</dbReference>
<feature type="transmembrane region" description="Helical" evidence="4">
    <location>
        <begin position="20"/>
        <end position="37"/>
    </location>
</feature>
<dbReference type="PANTHER" id="PTHR46847">
    <property type="entry name" value="D-ALLOSE-BINDING PERIPLASMIC PROTEIN-RELATED"/>
    <property type="match status" value="1"/>
</dbReference>
<evidence type="ECO:0000313" key="7">
    <source>
        <dbReference type="Proteomes" id="UP000284277"/>
    </source>
</evidence>
<reference evidence="6 7" key="1">
    <citation type="submission" date="2016-08" db="EMBL/GenBank/DDBJ databases">
        <title>A new outlook on sporulation: Clostridium algidixylanolyticum.</title>
        <authorList>
            <person name="Poppleton D.I."/>
            <person name="Gribaldo S."/>
        </authorList>
    </citation>
    <scope>NUCLEOTIDE SEQUENCE [LARGE SCALE GENOMIC DNA]</scope>
    <source>
        <strain evidence="6 7">SPL73</strain>
    </source>
</reference>
<evidence type="ECO:0000256" key="4">
    <source>
        <dbReference type="SAM" id="Phobius"/>
    </source>
</evidence>
<dbReference type="EMBL" id="MCIA01000006">
    <property type="protein sequence ID" value="RKD33721.1"/>
    <property type="molecule type" value="Genomic_DNA"/>
</dbReference>
<keyword evidence="3" id="KW-0732">Signal</keyword>
<gene>
    <name evidence="6" type="ORF">BET01_13800</name>
</gene>
<dbReference type="PANTHER" id="PTHR46847:SF1">
    <property type="entry name" value="D-ALLOSE-BINDING PERIPLASMIC PROTEIN-RELATED"/>
    <property type="match status" value="1"/>
</dbReference>
<sequence length="332" mass="36462">MIRLQIRRGAKKVKKQTITIFLLLLFVVFAGVLFFLMSRNGFVTVKKEGGRRFGATYMTMNNPFYEIIDDEIRSVLESRGDILITRDPALSVDKQIDQIQEFIDAKVEAIFINPVDWKAVGPVLSQAVEKGIPIIAVDSDIYDKDKVACTVVSDNYQAGVLCAQNLMSQMEGGNILLLTHKEAKSGLDRIRGFRETVAATDTFQILAEGECLGQLERAMPVTEALLKKYPQTNVVMCLNDPAAMGAMAALEDAGMTGKVAVYGVDGSPDGKSMIEEGIMTATAAQFPRRLGREAAEAVYRILNGETIEPVIKIPTELITVSNLKNYGSNGWQ</sequence>
<dbReference type="CDD" id="cd19971">
    <property type="entry name" value="PBP1_ABC_sugar_binding-like"/>
    <property type="match status" value="1"/>
</dbReference>
<dbReference type="InterPro" id="IPR028082">
    <property type="entry name" value="Peripla_BP_I"/>
</dbReference>
<protein>
    <submittedName>
        <fullName evidence="6">GntR family transcriptional regulator</fullName>
    </submittedName>
</protein>
<evidence type="ECO:0000256" key="1">
    <source>
        <dbReference type="ARBA" id="ARBA00004196"/>
    </source>
</evidence>
<proteinExistence type="inferred from homology"/>
<dbReference type="Proteomes" id="UP000284277">
    <property type="component" value="Unassembled WGS sequence"/>
</dbReference>
<keyword evidence="4" id="KW-0472">Membrane</keyword>
<comment type="subcellular location">
    <subcellularLocation>
        <location evidence="1">Cell envelope</location>
    </subcellularLocation>
</comment>
<evidence type="ECO:0000259" key="5">
    <source>
        <dbReference type="Pfam" id="PF13407"/>
    </source>
</evidence>
<keyword evidence="4" id="KW-1133">Transmembrane helix</keyword>
<accession>A0A419T8B5</accession>
<dbReference type="Gene3D" id="3.40.50.2300">
    <property type="match status" value="2"/>
</dbReference>
<comment type="similarity">
    <text evidence="2">Belongs to the bacterial solute-binding protein 2 family.</text>
</comment>
<evidence type="ECO:0000313" key="6">
    <source>
        <dbReference type="EMBL" id="RKD33721.1"/>
    </source>
</evidence>
<organism evidence="6 7">
    <name type="scientific">Lacrimispora algidixylanolytica</name>
    <dbReference type="NCBI Taxonomy" id="94868"/>
    <lineage>
        <taxon>Bacteria</taxon>
        <taxon>Bacillati</taxon>
        <taxon>Bacillota</taxon>
        <taxon>Clostridia</taxon>
        <taxon>Lachnospirales</taxon>
        <taxon>Lachnospiraceae</taxon>
        <taxon>Lacrimispora</taxon>
    </lineage>
</organism>
<dbReference type="InterPro" id="IPR025997">
    <property type="entry name" value="SBP_2_dom"/>
</dbReference>
<evidence type="ECO:0000256" key="2">
    <source>
        <dbReference type="ARBA" id="ARBA00007639"/>
    </source>
</evidence>
<dbReference type="SUPFAM" id="SSF53822">
    <property type="entry name" value="Periplasmic binding protein-like I"/>
    <property type="match status" value="1"/>
</dbReference>
<dbReference type="Pfam" id="PF13407">
    <property type="entry name" value="Peripla_BP_4"/>
    <property type="match status" value="1"/>
</dbReference>
<comment type="caution">
    <text evidence="6">The sequence shown here is derived from an EMBL/GenBank/DDBJ whole genome shotgun (WGS) entry which is preliminary data.</text>
</comment>
<evidence type="ECO:0000256" key="3">
    <source>
        <dbReference type="ARBA" id="ARBA00022729"/>
    </source>
</evidence>
<feature type="domain" description="Periplasmic binding protein" evidence="5">
    <location>
        <begin position="58"/>
        <end position="305"/>
    </location>
</feature>
<keyword evidence="7" id="KW-1185">Reference proteome</keyword>
<keyword evidence="4" id="KW-0812">Transmembrane</keyword>
<dbReference type="GO" id="GO:0030246">
    <property type="term" value="F:carbohydrate binding"/>
    <property type="evidence" value="ECO:0007669"/>
    <property type="project" value="UniProtKB-ARBA"/>
</dbReference>
<dbReference type="AlphaFoldDB" id="A0A419T8B5"/>
<name>A0A419T8B5_9FIRM</name>
<dbReference type="OrthoDB" id="9814427at2"/>